<evidence type="ECO:0000313" key="2">
    <source>
        <dbReference type="EnsemblPlants" id="HORVU.MOREX.r3.7HG0635620.1"/>
    </source>
</evidence>
<evidence type="ECO:0000256" key="1">
    <source>
        <dbReference type="SAM" id="MobiDB-lite"/>
    </source>
</evidence>
<dbReference type="EnsemblPlants" id="HORVU.MOREX.r3.7HG0635620.1">
    <property type="protein sequence ID" value="HORVU.MOREX.r3.7HG0635620.1"/>
    <property type="gene ID" value="HORVU.MOREX.r3.7HG0635620"/>
</dbReference>
<dbReference type="Gramene" id="HORVU.MOREX.r3.7HG0635620.1">
    <property type="protein sequence ID" value="HORVU.MOREX.r3.7HG0635620.1"/>
    <property type="gene ID" value="HORVU.MOREX.r3.7HG0635620"/>
</dbReference>
<protein>
    <submittedName>
        <fullName evidence="2">Uncharacterized protein</fullName>
    </submittedName>
</protein>
<evidence type="ECO:0000313" key="3">
    <source>
        <dbReference type="Proteomes" id="UP000011116"/>
    </source>
</evidence>
<feature type="region of interest" description="Disordered" evidence="1">
    <location>
        <begin position="1"/>
        <end position="64"/>
    </location>
</feature>
<reference evidence="3" key="1">
    <citation type="journal article" date="2012" name="Nature">
        <title>A physical, genetic and functional sequence assembly of the barley genome.</title>
        <authorList>
            <consortium name="The International Barley Genome Sequencing Consortium"/>
            <person name="Mayer K.F."/>
            <person name="Waugh R."/>
            <person name="Brown J.W."/>
            <person name="Schulman A."/>
            <person name="Langridge P."/>
            <person name="Platzer M."/>
            <person name="Fincher G.B."/>
            <person name="Muehlbauer G.J."/>
            <person name="Sato K."/>
            <person name="Close T.J."/>
            <person name="Wise R.P."/>
            <person name="Stein N."/>
        </authorList>
    </citation>
    <scope>NUCLEOTIDE SEQUENCE [LARGE SCALE GENOMIC DNA]</scope>
    <source>
        <strain evidence="3">cv. Morex</strain>
    </source>
</reference>
<dbReference type="Proteomes" id="UP000011116">
    <property type="component" value="Chromosome 7H"/>
</dbReference>
<dbReference type="AlphaFoldDB" id="A0A8I6YFX4"/>
<keyword evidence="3" id="KW-1185">Reference proteome</keyword>
<reference evidence="2" key="3">
    <citation type="submission" date="2022-01" db="UniProtKB">
        <authorList>
            <consortium name="EnsemblPlants"/>
        </authorList>
    </citation>
    <scope>IDENTIFICATION</scope>
    <source>
        <strain evidence="2">subsp. vulgare</strain>
    </source>
</reference>
<reference evidence="2" key="2">
    <citation type="submission" date="2020-10" db="EMBL/GenBank/DDBJ databases">
        <authorList>
            <person name="Scholz U."/>
            <person name="Mascher M."/>
            <person name="Fiebig A."/>
        </authorList>
    </citation>
    <scope>NUCLEOTIDE SEQUENCE [LARGE SCALE GENOMIC DNA]</scope>
    <source>
        <strain evidence="2">cv. Morex</strain>
    </source>
</reference>
<accession>A0A8I6YFX4</accession>
<name>A0A8I6YFX4_HORVV</name>
<proteinExistence type="predicted"/>
<sequence length="149" mass="16840">MQDSKQEASRPPCNAPDTPAAENKLQSAVQNDHRTSNRKTHNEISTDDVISFGGIPDPTSGDRRFSQRIQEKPDADDMLMGRAMRAAKLRDVESTTGVIFRATFWICTWSLLSHADNRELMVTGCNRWEMAARVIFNRFGWRASNRLGV</sequence>
<organism evidence="2 3">
    <name type="scientific">Hordeum vulgare subsp. vulgare</name>
    <name type="common">Domesticated barley</name>
    <dbReference type="NCBI Taxonomy" id="112509"/>
    <lineage>
        <taxon>Eukaryota</taxon>
        <taxon>Viridiplantae</taxon>
        <taxon>Streptophyta</taxon>
        <taxon>Embryophyta</taxon>
        <taxon>Tracheophyta</taxon>
        <taxon>Spermatophyta</taxon>
        <taxon>Magnoliopsida</taxon>
        <taxon>Liliopsida</taxon>
        <taxon>Poales</taxon>
        <taxon>Poaceae</taxon>
        <taxon>BOP clade</taxon>
        <taxon>Pooideae</taxon>
        <taxon>Triticodae</taxon>
        <taxon>Triticeae</taxon>
        <taxon>Hordeinae</taxon>
        <taxon>Hordeum</taxon>
    </lineage>
</organism>
<feature type="compositionally biased region" description="Basic and acidic residues" evidence="1">
    <location>
        <begin position="31"/>
        <end position="44"/>
    </location>
</feature>